<keyword evidence="3" id="KW-1185">Reference proteome</keyword>
<name>A0A5B7HBT7_PORTR</name>
<evidence type="ECO:0000256" key="1">
    <source>
        <dbReference type="SAM" id="MobiDB-lite"/>
    </source>
</evidence>
<proteinExistence type="predicted"/>
<dbReference type="AlphaFoldDB" id="A0A5B7HBT7"/>
<accession>A0A5B7HBT7</accession>
<organism evidence="2 3">
    <name type="scientific">Portunus trituberculatus</name>
    <name type="common">Swimming crab</name>
    <name type="synonym">Neptunus trituberculatus</name>
    <dbReference type="NCBI Taxonomy" id="210409"/>
    <lineage>
        <taxon>Eukaryota</taxon>
        <taxon>Metazoa</taxon>
        <taxon>Ecdysozoa</taxon>
        <taxon>Arthropoda</taxon>
        <taxon>Crustacea</taxon>
        <taxon>Multicrustacea</taxon>
        <taxon>Malacostraca</taxon>
        <taxon>Eumalacostraca</taxon>
        <taxon>Eucarida</taxon>
        <taxon>Decapoda</taxon>
        <taxon>Pleocyemata</taxon>
        <taxon>Brachyura</taxon>
        <taxon>Eubrachyura</taxon>
        <taxon>Portunoidea</taxon>
        <taxon>Portunidae</taxon>
        <taxon>Portuninae</taxon>
        <taxon>Portunus</taxon>
    </lineage>
</organism>
<comment type="caution">
    <text evidence="2">The sequence shown here is derived from an EMBL/GenBank/DDBJ whole genome shotgun (WGS) entry which is preliminary data.</text>
</comment>
<dbReference type="Proteomes" id="UP000324222">
    <property type="component" value="Unassembled WGS sequence"/>
</dbReference>
<sequence>MKFSRGEVVSYRLKIRSKTANIGEVNELRNSEDWRLKLNGRTSASTKMARNWRRSKGTSNQTDAGMVHRVQHT</sequence>
<feature type="region of interest" description="Disordered" evidence="1">
    <location>
        <begin position="42"/>
        <end position="73"/>
    </location>
</feature>
<evidence type="ECO:0000313" key="2">
    <source>
        <dbReference type="EMBL" id="MPC66428.1"/>
    </source>
</evidence>
<evidence type="ECO:0000313" key="3">
    <source>
        <dbReference type="Proteomes" id="UP000324222"/>
    </source>
</evidence>
<protein>
    <submittedName>
        <fullName evidence="2">Uncharacterized protein</fullName>
    </submittedName>
</protein>
<reference evidence="2 3" key="1">
    <citation type="submission" date="2019-05" db="EMBL/GenBank/DDBJ databases">
        <title>Another draft genome of Portunus trituberculatus and its Hox gene families provides insights of decapod evolution.</title>
        <authorList>
            <person name="Jeong J.-H."/>
            <person name="Song I."/>
            <person name="Kim S."/>
            <person name="Choi T."/>
            <person name="Kim D."/>
            <person name="Ryu S."/>
            <person name="Kim W."/>
        </authorList>
    </citation>
    <scope>NUCLEOTIDE SEQUENCE [LARGE SCALE GENOMIC DNA]</scope>
    <source>
        <tissue evidence="2">Muscle</tissue>
    </source>
</reference>
<dbReference type="EMBL" id="VSRR010024739">
    <property type="protein sequence ID" value="MPC66428.1"/>
    <property type="molecule type" value="Genomic_DNA"/>
</dbReference>
<gene>
    <name evidence="2" type="ORF">E2C01_060575</name>
</gene>